<sequence>MAHALVKKADSTRSTWCLVILAYFGANSTSRCSVAEEVSRRNTVIQGELCSLDGANRWQKRLASSCSKLSGWRMCVARHSAKPRKGEMCRPYDVCPPSN</sequence>
<dbReference type="EMBL" id="GHJT01007284">
    <property type="protein sequence ID" value="MOY41255.1"/>
    <property type="molecule type" value="Transcribed_RNA"/>
</dbReference>
<protein>
    <submittedName>
        <fullName evidence="1">Putative secreted protein</fullName>
    </submittedName>
</protein>
<name>A0A4D5RW94_IXOSC</name>
<organism evidence="1">
    <name type="scientific">Ixodes scapularis</name>
    <name type="common">Black-legged tick</name>
    <name type="synonym">Deer tick</name>
    <dbReference type="NCBI Taxonomy" id="6945"/>
    <lineage>
        <taxon>Eukaryota</taxon>
        <taxon>Metazoa</taxon>
        <taxon>Ecdysozoa</taxon>
        <taxon>Arthropoda</taxon>
        <taxon>Chelicerata</taxon>
        <taxon>Arachnida</taxon>
        <taxon>Acari</taxon>
        <taxon>Parasitiformes</taxon>
        <taxon>Ixodida</taxon>
        <taxon>Ixodoidea</taxon>
        <taxon>Ixodidae</taxon>
        <taxon>Ixodinae</taxon>
        <taxon>Ixodes</taxon>
    </lineage>
</organism>
<reference evidence="1" key="1">
    <citation type="submission" date="2019-04" db="EMBL/GenBank/DDBJ databases">
        <title>An insight into the mialome of Ixodes scapularis.</title>
        <authorList>
            <person name="Ribeiro J.M."/>
            <person name="Mather T.N."/>
            <person name="Karim S."/>
        </authorList>
    </citation>
    <scope>NUCLEOTIDE SEQUENCE</scope>
</reference>
<proteinExistence type="predicted"/>
<evidence type="ECO:0000313" key="1">
    <source>
        <dbReference type="EMBL" id="MOY41255.1"/>
    </source>
</evidence>
<accession>A0A4D5RW94</accession>
<dbReference type="AlphaFoldDB" id="A0A4D5RW94"/>